<dbReference type="EMBL" id="CAJVCH010052506">
    <property type="protein sequence ID" value="CAG7718310.1"/>
    <property type="molecule type" value="Genomic_DNA"/>
</dbReference>
<comment type="caution">
    <text evidence="5">The sequence shown here is derived from an EMBL/GenBank/DDBJ whole genome shotgun (WGS) entry which is preliminary data.</text>
</comment>
<dbReference type="InterPro" id="IPR008775">
    <property type="entry name" value="Phytyl_CoA_dOase-like"/>
</dbReference>
<keyword evidence="2" id="KW-0479">Metal-binding</keyword>
<comment type="cofactor">
    <cofactor evidence="1">
        <name>Fe cation</name>
        <dbReference type="ChEBI" id="CHEBI:24875"/>
    </cofactor>
</comment>
<evidence type="ECO:0000256" key="1">
    <source>
        <dbReference type="ARBA" id="ARBA00001962"/>
    </source>
</evidence>
<gene>
    <name evidence="5" type="ORF">AFUS01_LOCUS7709</name>
</gene>
<dbReference type="AlphaFoldDB" id="A0A8J2JJG4"/>
<evidence type="ECO:0000256" key="4">
    <source>
        <dbReference type="ARBA" id="ARBA00038356"/>
    </source>
</evidence>
<keyword evidence="3" id="KW-0408">Iron</keyword>
<keyword evidence="6" id="KW-1185">Reference proteome</keyword>
<name>A0A8J2JJG4_9HEXA</name>
<evidence type="ECO:0000256" key="3">
    <source>
        <dbReference type="ARBA" id="ARBA00023004"/>
    </source>
</evidence>
<evidence type="ECO:0000256" key="2">
    <source>
        <dbReference type="ARBA" id="ARBA00022723"/>
    </source>
</evidence>
<proteinExistence type="inferred from homology"/>
<sequence length="89" mass="9868">FIRNPDKDAQHLFTYTGENIPQIPTDKLVPAPAKPGDLVLIDGLVIHQSESNTSDKPRLAYTFHVIDGSANYPSDNWLQPTDAGTFVEF</sequence>
<dbReference type="PANTHER" id="PTHR20883:SF15">
    <property type="entry name" value="PHYTANOYL-COA DIOXYGENASE DOMAIN-CONTAINING PROTEIN 1"/>
    <property type="match status" value="1"/>
</dbReference>
<dbReference type="Proteomes" id="UP000708208">
    <property type="component" value="Unassembled WGS sequence"/>
</dbReference>
<evidence type="ECO:0000313" key="5">
    <source>
        <dbReference type="EMBL" id="CAG7718310.1"/>
    </source>
</evidence>
<reference evidence="5" key="1">
    <citation type="submission" date="2021-06" db="EMBL/GenBank/DDBJ databases">
        <authorList>
            <person name="Hodson N. C."/>
            <person name="Mongue J. A."/>
            <person name="Jaron S. K."/>
        </authorList>
    </citation>
    <scope>NUCLEOTIDE SEQUENCE</scope>
</reference>
<accession>A0A8J2JJG4</accession>
<dbReference type="GO" id="GO:0046872">
    <property type="term" value="F:metal ion binding"/>
    <property type="evidence" value="ECO:0007669"/>
    <property type="project" value="UniProtKB-KW"/>
</dbReference>
<dbReference type="Pfam" id="PF05721">
    <property type="entry name" value="PhyH"/>
    <property type="match status" value="1"/>
</dbReference>
<dbReference type="PANTHER" id="PTHR20883">
    <property type="entry name" value="PHYTANOYL-COA DIOXYGENASE DOMAIN CONTAINING 1"/>
    <property type="match status" value="1"/>
</dbReference>
<organism evidence="5 6">
    <name type="scientific">Allacma fusca</name>
    <dbReference type="NCBI Taxonomy" id="39272"/>
    <lineage>
        <taxon>Eukaryota</taxon>
        <taxon>Metazoa</taxon>
        <taxon>Ecdysozoa</taxon>
        <taxon>Arthropoda</taxon>
        <taxon>Hexapoda</taxon>
        <taxon>Collembola</taxon>
        <taxon>Symphypleona</taxon>
        <taxon>Sminthuridae</taxon>
        <taxon>Allacma</taxon>
    </lineage>
</organism>
<comment type="similarity">
    <text evidence="4">Belongs to the PhyH family. PHYHD1 subfamily.</text>
</comment>
<evidence type="ECO:0000313" key="6">
    <source>
        <dbReference type="Proteomes" id="UP000708208"/>
    </source>
</evidence>
<dbReference type="OrthoDB" id="445007at2759"/>
<protein>
    <recommendedName>
        <fullName evidence="7">Phytanoyl-CoA dioxygenase</fullName>
    </recommendedName>
</protein>
<feature type="non-terminal residue" evidence="5">
    <location>
        <position position="1"/>
    </location>
</feature>
<evidence type="ECO:0008006" key="7">
    <source>
        <dbReference type="Google" id="ProtNLM"/>
    </source>
</evidence>